<dbReference type="PROSITE" id="PS50231">
    <property type="entry name" value="RICIN_B_LECTIN"/>
    <property type="match status" value="1"/>
</dbReference>
<dbReference type="Proteomes" id="UP000629619">
    <property type="component" value="Unassembled WGS sequence"/>
</dbReference>
<name>A0A919N5I5_9ACTN</name>
<evidence type="ECO:0000259" key="2">
    <source>
        <dbReference type="Pfam" id="PF00652"/>
    </source>
</evidence>
<keyword evidence="1" id="KW-0732">Signal</keyword>
<comment type="caution">
    <text evidence="3">The sequence shown here is derived from an EMBL/GenBank/DDBJ whole genome shotgun (WGS) entry which is preliminary data.</text>
</comment>
<dbReference type="RefSeq" id="WP_203678906.1">
    <property type="nucleotide sequence ID" value="NZ_BOMW01000021.1"/>
</dbReference>
<proteinExistence type="predicted"/>
<keyword evidence="4" id="KW-1185">Reference proteome</keyword>
<dbReference type="EMBL" id="BOMW01000021">
    <property type="protein sequence ID" value="GIF04828.1"/>
    <property type="molecule type" value="Genomic_DNA"/>
</dbReference>
<evidence type="ECO:0000313" key="3">
    <source>
        <dbReference type="EMBL" id="GIF04828.1"/>
    </source>
</evidence>
<dbReference type="SUPFAM" id="SSF50370">
    <property type="entry name" value="Ricin B-like lectins"/>
    <property type="match status" value="1"/>
</dbReference>
<accession>A0A919N5I5</accession>
<feature type="domain" description="Ricin B lectin" evidence="2">
    <location>
        <begin position="33"/>
        <end position="166"/>
    </location>
</feature>
<evidence type="ECO:0000313" key="4">
    <source>
        <dbReference type="Proteomes" id="UP000629619"/>
    </source>
</evidence>
<dbReference type="CDD" id="cd00161">
    <property type="entry name" value="beta-trefoil_Ricin-like"/>
    <property type="match status" value="1"/>
</dbReference>
<feature type="signal peptide" evidence="1">
    <location>
        <begin position="1"/>
        <end position="29"/>
    </location>
</feature>
<dbReference type="Pfam" id="PF00652">
    <property type="entry name" value="Ricin_B_lectin"/>
    <property type="match status" value="1"/>
</dbReference>
<dbReference type="AlphaFoldDB" id="A0A919N5I5"/>
<sequence length="171" mass="18938">MRSIFRWFAVLVASALGAAVGPLPASAQASQNLWNAKSDWCLESQNQANVEVFMSECISGQREQKWVLVPAAGGHPNDYLIKPENDTGLCLDQHYSTSGPTTLLRAWQCTGVLNQRWIISVGPTANTIMNARSVWCLDQSHADNNTVPTSTVVAWPRCHLQDNQQWFNGVR</sequence>
<dbReference type="Gene3D" id="2.80.10.50">
    <property type="match status" value="1"/>
</dbReference>
<gene>
    <name evidence="3" type="ORF">Asi03nite_23660</name>
</gene>
<protein>
    <recommendedName>
        <fullName evidence="2">Ricin B lectin domain-containing protein</fullName>
    </recommendedName>
</protein>
<organism evidence="3 4">
    <name type="scientific">Actinoplanes siamensis</name>
    <dbReference type="NCBI Taxonomy" id="1223317"/>
    <lineage>
        <taxon>Bacteria</taxon>
        <taxon>Bacillati</taxon>
        <taxon>Actinomycetota</taxon>
        <taxon>Actinomycetes</taxon>
        <taxon>Micromonosporales</taxon>
        <taxon>Micromonosporaceae</taxon>
        <taxon>Actinoplanes</taxon>
    </lineage>
</organism>
<dbReference type="InterPro" id="IPR035992">
    <property type="entry name" value="Ricin_B-like_lectins"/>
</dbReference>
<dbReference type="InterPro" id="IPR000772">
    <property type="entry name" value="Ricin_B_lectin"/>
</dbReference>
<feature type="chain" id="PRO_5038341314" description="Ricin B lectin domain-containing protein" evidence="1">
    <location>
        <begin position="30"/>
        <end position="171"/>
    </location>
</feature>
<evidence type="ECO:0000256" key="1">
    <source>
        <dbReference type="SAM" id="SignalP"/>
    </source>
</evidence>
<reference evidence="3" key="1">
    <citation type="submission" date="2021-01" db="EMBL/GenBank/DDBJ databases">
        <title>Whole genome shotgun sequence of Actinoplanes siamensis NBRC 109076.</title>
        <authorList>
            <person name="Komaki H."/>
            <person name="Tamura T."/>
        </authorList>
    </citation>
    <scope>NUCLEOTIDE SEQUENCE</scope>
    <source>
        <strain evidence="3">NBRC 109076</strain>
    </source>
</reference>